<evidence type="ECO:0000256" key="1">
    <source>
        <dbReference type="SAM" id="MobiDB-lite"/>
    </source>
</evidence>
<dbReference type="AlphaFoldDB" id="A0A1E3PNX2"/>
<dbReference type="SUPFAM" id="SSF54001">
    <property type="entry name" value="Cysteine proteinases"/>
    <property type="match status" value="1"/>
</dbReference>
<dbReference type="OrthoDB" id="6287070at2759"/>
<feature type="region of interest" description="Disordered" evidence="1">
    <location>
        <begin position="240"/>
        <end position="279"/>
    </location>
</feature>
<feature type="region of interest" description="Disordered" evidence="1">
    <location>
        <begin position="377"/>
        <end position="455"/>
    </location>
</feature>
<gene>
    <name evidence="2" type="ORF">NADFUDRAFT_81720</name>
</gene>
<name>A0A1E3PNX2_9ASCO</name>
<dbReference type="STRING" id="857566.A0A1E3PNX2"/>
<accession>A0A1E3PNX2</accession>
<protein>
    <submittedName>
        <fullName evidence="2">Uncharacterized protein</fullName>
    </submittedName>
</protein>
<evidence type="ECO:0000313" key="3">
    <source>
        <dbReference type="Proteomes" id="UP000095009"/>
    </source>
</evidence>
<keyword evidence="3" id="KW-1185">Reference proteome</keyword>
<reference evidence="2 3" key="1">
    <citation type="journal article" date="2016" name="Proc. Natl. Acad. Sci. U.S.A.">
        <title>Comparative genomics of biotechnologically important yeasts.</title>
        <authorList>
            <person name="Riley R."/>
            <person name="Haridas S."/>
            <person name="Wolfe K.H."/>
            <person name="Lopes M.R."/>
            <person name="Hittinger C.T."/>
            <person name="Goeker M."/>
            <person name="Salamov A.A."/>
            <person name="Wisecaver J.H."/>
            <person name="Long T.M."/>
            <person name="Calvey C.H."/>
            <person name="Aerts A.L."/>
            <person name="Barry K.W."/>
            <person name="Choi C."/>
            <person name="Clum A."/>
            <person name="Coughlan A.Y."/>
            <person name="Deshpande S."/>
            <person name="Douglass A.P."/>
            <person name="Hanson S.J."/>
            <person name="Klenk H.-P."/>
            <person name="LaButti K.M."/>
            <person name="Lapidus A."/>
            <person name="Lindquist E.A."/>
            <person name="Lipzen A.M."/>
            <person name="Meier-Kolthoff J.P."/>
            <person name="Ohm R.A."/>
            <person name="Otillar R.P."/>
            <person name="Pangilinan J.L."/>
            <person name="Peng Y."/>
            <person name="Rokas A."/>
            <person name="Rosa C.A."/>
            <person name="Scheuner C."/>
            <person name="Sibirny A.A."/>
            <person name="Slot J.C."/>
            <person name="Stielow J.B."/>
            <person name="Sun H."/>
            <person name="Kurtzman C.P."/>
            <person name="Blackwell M."/>
            <person name="Grigoriev I.V."/>
            <person name="Jeffries T.W."/>
        </authorList>
    </citation>
    <scope>NUCLEOTIDE SEQUENCE [LARGE SCALE GENOMIC DNA]</scope>
    <source>
        <strain evidence="2 3">DSM 6958</strain>
    </source>
</reference>
<feature type="compositionally biased region" description="Basic and acidic residues" evidence="1">
    <location>
        <begin position="423"/>
        <end position="439"/>
    </location>
</feature>
<sequence>MVTCYLDSLLFAMFARIDNFEPILLNSGTEEQDFSPSTDKKQKQKLNTIRTLLRFYVSMLRKGCLIKTDITQFLLDSIFDAGWLPMNYTNPSSTSDPYKYEQQDTSELFYFITESLNMPLLTLKVDIAHGGKDNAEDDHKLINERLLNVPVPGNENDEEISLEECLENYFANSVVVERHIERRRTLDSLDMNKTMLLMGRKPSDADSIITKKGRQFSIHIRSIDTEGMDDTIVETHSINTFSDDNEDNNYYDGGDTNYEEQNSTAKDMKNKSNSRNANGVLRIRSDSTGSYRSLRSSYSRIPPGETINEGTIEHCDVTDRENLGTQKIKEPQLVRIESSLSAPPAYDFLYGRLPRIIQAKSNEIPAESNVKAMDNGLRSETPLIDPSQSHSSLNLLQSQSPHMPVGSIPPIDQDQIQGSGDNYSKKNDFDASLVDRSKDATPPLQSSELRRRSTSNSLWTTKNQISLPAWMFLQLLPFYTRVKSISELSHKNDSSPVATHFAEARPVLVMCLKRYSWDDRGHAKRNGRTVVIPNTIYLPTFVADEEDGSLGNDQNSNGNLFGKFKLVLESAVCHRGNS</sequence>
<dbReference type="InterPro" id="IPR038765">
    <property type="entry name" value="Papain-like_cys_pep_sf"/>
</dbReference>
<proteinExistence type="predicted"/>
<dbReference type="Proteomes" id="UP000095009">
    <property type="component" value="Unassembled WGS sequence"/>
</dbReference>
<feature type="non-terminal residue" evidence="2">
    <location>
        <position position="578"/>
    </location>
</feature>
<feature type="compositionally biased region" description="Low complexity" evidence="1">
    <location>
        <begin position="387"/>
        <end position="400"/>
    </location>
</feature>
<dbReference type="EMBL" id="KV454407">
    <property type="protein sequence ID" value="ODQ67133.1"/>
    <property type="molecule type" value="Genomic_DNA"/>
</dbReference>
<dbReference type="Gene3D" id="3.90.70.10">
    <property type="entry name" value="Cysteine proteinases"/>
    <property type="match status" value="2"/>
</dbReference>
<feature type="compositionally biased region" description="Polar residues" evidence="1">
    <location>
        <begin position="260"/>
        <end position="277"/>
    </location>
</feature>
<organism evidence="2 3">
    <name type="scientific">Nadsonia fulvescens var. elongata DSM 6958</name>
    <dbReference type="NCBI Taxonomy" id="857566"/>
    <lineage>
        <taxon>Eukaryota</taxon>
        <taxon>Fungi</taxon>
        <taxon>Dikarya</taxon>
        <taxon>Ascomycota</taxon>
        <taxon>Saccharomycotina</taxon>
        <taxon>Dipodascomycetes</taxon>
        <taxon>Dipodascales</taxon>
        <taxon>Dipodascales incertae sedis</taxon>
        <taxon>Nadsonia</taxon>
    </lineage>
</organism>
<evidence type="ECO:0000313" key="2">
    <source>
        <dbReference type="EMBL" id="ODQ67133.1"/>
    </source>
</evidence>